<dbReference type="InterPro" id="IPR050545">
    <property type="entry name" value="Mycobact_MmpL"/>
</dbReference>
<evidence type="ECO:0000259" key="7">
    <source>
        <dbReference type="PROSITE" id="PS50156"/>
    </source>
</evidence>
<sequence length="775" mass="86791">MWYRLGQFILKFRLQLLILLFILTACMAYFASRVQMSYEFTRAIPTDNVKYQDYQAFLKKFGSDGSTVVLGINSPDFFKVPVFTAAQELHSGLKQIKGVLGIMDAPEAIQLVKDTADGTERLVPARIFPAKAISQAALDSGRAIFENMRFYEGILYNPKEHSYLFALTLNKDTANSKSRTRLMNDIMKEVHAFEGKTGLTMHVSGLPYIRTTVANKIQKELQWFLFGSLFLSAVTLLLFFRTVSAMLMSLTVVIMGVIWSVGTMVLIGYKITLLTSLIPPLIVVIGVPNCIYFLNKYHTSYKDTGDKQKALVTMVGRMGIVTLFCNIAAAIGMGVFSLTKSDILKEFGVIAGLNIMLLFVISLIFIPTVLSYLQPPQPKHMRYLENKMLERLLIRIEKWTFEHSKWVYIVTAIVTIVSVAGIFRLKSEGFIVDDLPQQDVVYRDLRWFESSFGGVMPLEIVVDTKKRKGLTRNLRPMEKIDSFSQYIASRPETAKPLSLVEGIKFLRQSVYDGDSTYFAIPTDFDAITVMSYLKGNGSKDSGTRNSAFVKLLSSFKDSLDQTARISVNMKDIGSRKLPGLLADFRKEADKTFDTANYKVTFTGSSVTFLEGSAFIINGLRESILWAFGLIALCMLYLFRSFRILLCSLIPNLIPLVVTAGVMGWTGIALKPSTVLVFSVALGIAIDVTIRFLINYKQELPHYNNSVKPTLVQTIHHTGVSIIYTSLVLIAGFIIFCISEFGGTNALGWLTSLTLITGTLTNLILLPVLIWLLRKR</sequence>
<reference evidence="8" key="2">
    <citation type="submission" date="2020-09" db="EMBL/GenBank/DDBJ databases">
        <authorList>
            <person name="Sun Q."/>
            <person name="Zhou Y."/>
        </authorList>
    </citation>
    <scope>NUCLEOTIDE SEQUENCE</scope>
    <source>
        <strain evidence="8">CGMCC 1.15290</strain>
    </source>
</reference>
<evidence type="ECO:0000313" key="9">
    <source>
        <dbReference type="Proteomes" id="UP000627292"/>
    </source>
</evidence>
<feature type="transmembrane region" description="Helical" evidence="6">
    <location>
        <begin position="622"/>
        <end position="638"/>
    </location>
</feature>
<feature type="transmembrane region" description="Helical" evidence="6">
    <location>
        <begin position="645"/>
        <end position="667"/>
    </location>
</feature>
<dbReference type="AlphaFoldDB" id="A0A917J4U5"/>
<accession>A0A917J4U5</accession>
<feature type="transmembrane region" description="Helical" evidence="6">
    <location>
        <begin position="746"/>
        <end position="772"/>
    </location>
</feature>
<feature type="transmembrane region" description="Helical" evidence="6">
    <location>
        <begin position="350"/>
        <end position="373"/>
    </location>
</feature>
<comment type="subcellular location">
    <subcellularLocation>
        <location evidence="1">Cell membrane</location>
        <topology evidence="1">Multi-pass membrane protein</topology>
    </subcellularLocation>
</comment>
<keyword evidence="2" id="KW-1003">Cell membrane</keyword>
<dbReference type="PANTHER" id="PTHR33406:SF12">
    <property type="entry name" value="BLR2997 PROTEIN"/>
    <property type="match status" value="1"/>
</dbReference>
<keyword evidence="5 6" id="KW-0472">Membrane</keyword>
<dbReference type="SUPFAM" id="SSF82866">
    <property type="entry name" value="Multidrug efflux transporter AcrB transmembrane domain"/>
    <property type="match status" value="2"/>
</dbReference>
<feature type="transmembrane region" description="Helical" evidence="6">
    <location>
        <begin position="12"/>
        <end position="31"/>
    </location>
</feature>
<keyword evidence="4 6" id="KW-1133">Transmembrane helix</keyword>
<evidence type="ECO:0000256" key="4">
    <source>
        <dbReference type="ARBA" id="ARBA00022989"/>
    </source>
</evidence>
<dbReference type="RefSeq" id="WP_188956343.1">
    <property type="nucleotide sequence ID" value="NZ_JAVDQE010000004.1"/>
</dbReference>
<feature type="transmembrane region" description="Helical" evidence="6">
    <location>
        <begin position="673"/>
        <end position="693"/>
    </location>
</feature>
<dbReference type="Pfam" id="PF03176">
    <property type="entry name" value="MMPL"/>
    <property type="match status" value="2"/>
</dbReference>
<protein>
    <submittedName>
        <fullName evidence="8">Transporter</fullName>
    </submittedName>
</protein>
<name>A0A917J4U5_9BACT</name>
<evidence type="ECO:0000256" key="2">
    <source>
        <dbReference type="ARBA" id="ARBA00022475"/>
    </source>
</evidence>
<feature type="transmembrane region" description="Helical" evidence="6">
    <location>
        <begin position="247"/>
        <end position="267"/>
    </location>
</feature>
<evidence type="ECO:0000256" key="5">
    <source>
        <dbReference type="ARBA" id="ARBA00023136"/>
    </source>
</evidence>
<keyword evidence="9" id="KW-1185">Reference proteome</keyword>
<comment type="caution">
    <text evidence="8">The sequence shown here is derived from an EMBL/GenBank/DDBJ whole genome shotgun (WGS) entry which is preliminary data.</text>
</comment>
<gene>
    <name evidence="8" type="ORF">GCM10011379_43650</name>
</gene>
<organism evidence="8 9">
    <name type="scientific">Filimonas zeae</name>
    <dbReference type="NCBI Taxonomy" id="1737353"/>
    <lineage>
        <taxon>Bacteria</taxon>
        <taxon>Pseudomonadati</taxon>
        <taxon>Bacteroidota</taxon>
        <taxon>Chitinophagia</taxon>
        <taxon>Chitinophagales</taxon>
        <taxon>Chitinophagaceae</taxon>
        <taxon>Filimonas</taxon>
    </lineage>
</organism>
<evidence type="ECO:0000313" key="8">
    <source>
        <dbReference type="EMBL" id="GGH77384.1"/>
    </source>
</evidence>
<evidence type="ECO:0000256" key="3">
    <source>
        <dbReference type="ARBA" id="ARBA00022692"/>
    </source>
</evidence>
<reference evidence="8" key="1">
    <citation type="journal article" date="2014" name="Int. J. Syst. Evol. Microbiol.">
        <title>Complete genome sequence of Corynebacterium casei LMG S-19264T (=DSM 44701T), isolated from a smear-ripened cheese.</title>
        <authorList>
            <consortium name="US DOE Joint Genome Institute (JGI-PGF)"/>
            <person name="Walter F."/>
            <person name="Albersmeier A."/>
            <person name="Kalinowski J."/>
            <person name="Ruckert C."/>
        </authorList>
    </citation>
    <scope>NUCLEOTIDE SEQUENCE</scope>
    <source>
        <strain evidence="8">CGMCC 1.15290</strain>
    </source>
</reference>
<dbReference type="EMBL" id="BMIB01000004">
    <property type="protein sequence ID" value="GGH77384.1"/>
    <property type="molecule type" value="Genomic_DNA"/>
</dbReference>
<feature type="transmembrane region" description="Helical" evidence="6">
    <location>
        <begin position="315"/>
        <end position="338"/>
    </location>
</feature>
<dbReference type="PROSITE" id="PS51257">
    <property type="entry name" value="PROKAR_LIPOPROTEIN"/>
    <property type="match status" value="1"/>
</dbReference>
<dbReference type="Proteomes" id="UP000627292">
    <property type="component" value="Unassembled WGS sequence"/>
</dbReference>
<evidence type="ECO:0000256" key="6">
    <source>
        <dbReference type="SAM" id="Phobius"/>
    </source>
</evidence>
<dbReference type="PROSITE" id="PS50156">
    <property type="entry name" value="SSD"/>
    <property type="match status" value="2"/>
</dbReference>
<feature type="transmembrane region" description="Helical" evidence="6">
    <location>
        <begin position="406"/>
        <end position="425"/>
    </location>
</feature>
<feature type="transmembrane region" description="Helical" evidence="6">
    <location>
        <begin position="221"/>
        <end position="240"/>
    </location>
</feature>
<dbReference type="InterPro" id="IPR004869">
    <property type="entry name" value="MMPL_dom"/>
</dbReference>
<dbReference type="InterPro" id="IPR000731">
    <property type="entry name" value="SSD"/>
</dbReference>
<dbReference type="GO" id="GO:0005886">
    <property type="term" value="C:plasma membrane"/>
    <property type="evidence" value="ECO:0007669"/>
    <property type="project" value="UniProtKB-SubCell"/>
</dbReference>
<proteinExistence type="predicted"/>
<feature type="transmembrane region" description="Helical" evidence="6">
    <location>
        <begin position="714"/>
        <end position="740"/>
    </location>
</feature>
<evidence type="ECO:0000256" key="1">
    <source>
        <dbReference type="ARBA" id="ARBA00004651"/>
    </source>
</evidence>
<dbReference type="Gene3D" id="1.20.1640.10">
    <property type="entry name" value="Multidrug efflux transporter AcrB transmembrane domain"/>
    <property type="match status" value="2"/>
</dbReference>
<feature type="transmembrane region" description="Helical" evidence="6">
    <location>
        <begin position="273"/>
        <end position="294"/>
    </location>
</feature>
<feature type="domain" description="SSD" evidence="7">
    <location>
        <begin position="247"/>
        <end position="372"/>
    </location>
</feature>
<feature type="domain" description="SSD" evidence="7">
    <location>
        <begin position="645"/>
        <end position="771"/>
    </location>
</feature>
<keyword evidence="3 6" id="KW-0812">Transmembrane</keyword>
<dbReference type="PANTHER" id="PTHR33406">
    <property type="entry name" value="MEMBRANE PROTEIN MJ1562-RELATED"/>
    <property type="match status" value="1"/>
</dbReference>